<dbReference type="GeneID" id="74306400"/>
<reference evidence="1" key="1">
    <citation type="submission" date="2022-04" db="EMBL/GenBank/DDBJ databases">
        <title>Complete genome of Methanoplanus endosymbiosus DSM 3599.</title>
        <authorList>
            <person name="Chen S.-C."/>
            <person name="You Y.-T."/>
            <person name="Zhou Y.-Z."/>
            <person name="Lai M.-C."/>
        </authorList>
    </citation>
    <scope>NUCLEOTIDE SEQUENCE</scope>
    <source>
        <strain evidence="1">DSM 3599</strain>
    </source>
</reference>
<evidence type="ECO:0000313" key="2">
    <source>
        <dbReference type="Proteomes" id="UP001060368"/>
    </source>
</evidence>
<keyword evidence="2" id="KW-1185">Reference proteome</keyword>
<sequence length="131" mass="15564">MTDYYELAELADKILALADENYECLSEVLDDLDEDLRNEMLNSDFLNAYQVFYFFFRQKPEEIVEDRLLLASASELKKGLLIYEYSLLEIFFRVEDNKGMIIVSDGDREMKRFYGKSAYWNAMEYARTHTD</sequence>
<dbReference type="KEGG" id="mend:L6E24_01855"/>
<evidence type="ECO:0000313" key="1">
    <source>
        <dbReference type="EMBL" id="UUX92899.1"/>
    </source>
</evidence>
<dbReference type="EMBL" id="CP096115">
    <property type="protein sequence ID" value="UUX92899.1"/>
    <property type="molecule type" value="Genomic_DNA"/>
</dbReference>
<protein>
    <submittedName>
        <fullName evidence="1">Uncharacterized protein</fullName>
    </submittedName>
</protein>
<dbReference type="RefSeq" id="WP_257743043.1">
    <property type="nucleotide sequence ID" value="NZ_CP096115.1"/>
</dbReference>
<dbReference type="Proteomes" id="UP001060368">
    <property type="component" value="Chromosome"/>
</dbReference>
<name>A0A9E7PME9_9EURY</name>
<gene>
    <name evidence="1" type="ORF">L6E24_01855</name>
</gene>
<organism evidence="1 2">
    <name type="scientific">Methanoplanus endosymbiosus</name>
    <dbReference type="NCBI Taxonomy" id="33865"/>
    <lineage>
        <taxon>Archaea</taxon>
        <taxon>Methanobacteriati</taxon>
        <taxon>Methanobacteriota</taxon>
        <taxon>Stenosarchaea group</taxon>
        <taxon>Methanomicrobia</taxon>
        <taxon>Methanomicrobiales</taxon>
        <taxon>Methanomicrobiaceae</taxon>
        <taxon>Methanoplanus</taxon>
    </lineage>
</organism>
<dbReference type="AlphaFoldDB" id="A0A9E7PME9"/>
<accession>A0A9E7PME9</accession>
<proteinExistence type="predicted"/>